<evidence type="ECO:0000313" key="3">
    <source>
        <dbReference type="Proteomes" id="UP000054324"/>
    </source>
</evidence>
<accession>A0A074ZFH4</accession>
<reference evidence="2 3" key="1">
    <citation type="submission" date="2013-11" db="EMBL/GenBank/DDBJ databases">
        <title>Opisthorchis viverrini - life in the bile duct.</title>
        <authorList>
            <person name="Young N.D."/>
            <person name="Nagarajan N."/>
            <person name="Lin S.J."/>
            <person name="Korhonen P.K."/>
            <person name="Jex A.R."/>
            <person name="Hall R.S."/>
            <person name="Safavi-Hemami H."/>
            <person name="Kaewkong W."/>
            <person name="Bertrand D."/>
            <person name="Gao S."/>
            <person name="Seet Q."/>
            <person name="Wongkham S."/>
            <person name="Teh B.T."/>
            <person name="Wongkham C."/>
            <person name="Intapan P.M."/>
            <person name="Maleewong W."/>
            <person name="Yang X."/>
            <person name="Hu M."/>
            <person name="Wang Z."/>
            <person name="Hofmann A."/>
            <person name="Sternberg P.W."/>
            <person name="Tan P."/>
            <person name="Wang J."/>
            <person name="Gasser R.B."/>
        </authorList>
    </citation>
    <scope>NUCLEOTIDE SEQUENCE [LARGE SCALE GENOMIC DNA]</scope>
</reference>
<feature type="compositionally biased region" description="Basic and acidic residues" evidence="1">
    <location>
        <begin position="57"/>
        <end position="66"/>
    </location>
</feature>
<dbReference type="RefSeq" id="XP_009170189.1">
    <property type="nucleotide sequence ID" value="XM_009171925.1"/>
</dbReference>
<evidence type="ECO:0000256" key="1">
    <source>
        <dbReference type="SAM" id="MobiDB-lite"/>
    </source>
</evidence>
<dbReference type="KEGG" id="ovi:T265_06612"/>
<feature type="region of interest" description="Disordered" evidence="1">
    <location>
        <begin position="18"/>
        <end position="67"/>
    </location>
</feature>
<organism evidence="2 3">
    <name type="scientific">Opisthorchis viverrini</name>
    <name type="common">Southeast Asian liver fluke</name>
    <dbReference type="NCBI Taxonomy" id="6198"/>
    <lineage>
        <taxon>Eukaryota</taxon>
        <taxon>Metazoa</taxon>
        <taxon>Spiralia</taxon>
        <taxon>Lophotrochozoa</taxon>
        <taxon>Platyhelminthes</taxon>
        <taxon>Trematoda</taxon>
        <taxon>Digenea</taxon>
        <taxon>Opisthorchiida</taxon>
        <taxon>Opisthorchiata</taxon>
        <taxon>Opisthorchiidae</taxon>
        <taxon>Opisthorchis</taxon>
    </lineage>
</organism>
<sequence>MGVFLENSLIWVQVEHKVDGSSGTARPSDEPQEGRNRSLIWVQVEHNVDGSSGTARPSDEPQEGRNRSWAVEQLSATFVRAKTNVKITDDKVRWMDTQVLTCSASESGSFEAQFQNGPWISPGISTGLPSAM</sequence>
<dbReference type="AlphaFoldDB" id="A0A074ZFH4"/>
<protein>
    <submittedName>
        <fullName evidence="2">Uncharacterized protein</fullName>
    </submittedName>
</protein>
<dbReference type="CTD" id="20320791"/>
<dbReference type="EMBL" id="KL596758">
    <property type="protein sequence ID" value="KER26031.1"/>
    <property type="molecule type" value="Genomic_DNA"/>
</dbReference>
<gene>
    <name evidence="2" type="ORF">T265_06612</name>
</gene>
<dbReference type="Proteomes" id="UP000054324">
    <property type="component" value="Unassembled WGS sequence"/>
</dbReference>
<feature type="compositionally biased region" description="Basic and acidic residues" evidence="1">
    <location>
        <begin position="27"/>
        <end position="36"/>
    </location>
</feature>
<proteinExistence type="predicted"/>
<name>A0A074ZFH4_OPIVI</name>
<dbReference type="GeneID" id="20320791"/>
<keyword evidence="3" id="KW-1185">Reference proteome</keyword>
<evidence type="ECO:0000313" key="2">
    <source>
        <dbReference type="EMBL" id="KER26031.1"/>
    </source>
</evidence>